<evidence type="ECO:0000313" key="2">
    <source>
        <dbReference type="EMBL" id="KAH9837654.1"/>
    </source>
</evidence>
<dbReference type="GeneID" id="72009502"/>
<feature type="compositionally biased region" description="Polar residues" evidence="1">
    <location>
        <begin position="46"/>
        <end position="66"/>
    </location>
</feature>
<dbReference type="EMBL" id="JADCUA010000008">
    <property type="protein sequence ID" value="KAH9837654.1"/>
    <property type="molecule type" value="Genomic_DNA"/>
</dbReference>
<sequence length="338" mass="37363">MSLHISALNPELTLIPVSDSHFISSSLFPDGMPNTDSDKDSLLDIDNSNDQDVPTSSTSPESSNADIGQLATGRSPDEGDDDRHTPGVGRSESDGSPAAVAGTKRRAEGDLAQCADMLARHFKLPKSQHNELVEVASMSNREHMLYNSAQMAVVQDMLTQIQPAQAQWKIPDTLWRKIDLYSYAIIVSPNLDFYLGEGEVTQRLLAHAYIIEVGGKRTRKVNARDGDEDVEVEGKSLKHTKLCRGLLVEKDYVHLDRLCKTSVSVKVYEAQVGAAFSEIRRAKEAHRELLDDEDEEIVQKVVRDAVADPDVAAEAEALRRSPRGRIVMDDLEEILDVF</sequence>
<evidence type="ECO:0000256" key="1">
    <source>
        <dbReference type="SAM" id="MobiDB-lite"/>
    </source>
</evidence>
<evidence type="ECO:0000313" key="3">
    <source>
        <dbReference type="Proteomes" id="UP000814176"/>
    </source>
</evidence>
<feature type="compositionally biased region" description="Basic and acidic residues" evidence="1">
    <location>
        <begin position="75"/>
        <end position="85"/>
    </location>
</feature>
<dbReference type="RefSeq" id="XP_047779692.1">
    <property type="nucleotide sequence ID" value="XM_047928770.1"/>
</dbReference>
<protein>
    <submittedName>
        <fullName evidence="2">Uncharacterized protein</fullName>
    </submittedName>
</protein>
<accession>A0ABQ8KJH0</accession>
<comment type="caution">
    <text evidence="2">The sequence shown here is derived from an EMBL/GenBank/DDBJ whole genome shotgun (WGS) entry which is preliminary data.</text>
</comment>
<keyword evidence="3" id="KW-1185">Reference proteome</keyword>
<dbReference type="Proteomes" id="UP000814176">
    <property type="component" value="Unassembled WGS sequence"/>
</dbReference>
<name>A0ABQ8KJH0_9APHY</name>
<organism evidence="2 3">
    <name type="scientific">Rhodofomes roseus</name>
    <dbReference type="NCBI Taxonomy" id="34475"/>
    <lineage>
        <taxon>Eukaryota</taxon>
        <taxon>Fungi</taxon>
        <taxon>Dikarya</taxon>
        <taxon>Basidiomycota</taxon>
        <taxon>Agaricomycotina</taxon>
        <taxon>Agaricomycetes</taxon>
        <taxon>Polyporales</taxon>
        <taxon>Rhodofomes</taxon>
    </lineage>
</organism>
<gene>
    <name evidence="2" type="ORF">C8Q71DRAFT_898006</name>
</gene>
<proteinExistence type="predicted"/>
<reference evidence="2 3" key="1">
    <citation type="journal article" date="2021" name="Environ. Microbiol.">
        <title>Gene family expansions and transcriptome signatures uncover fungal adaptations to wood decay.</title>
        <authorList>
            <person name="Hage H."/>
            <person name="Miyauchi S."/>
            <person name="Viragh M."/>
            <person name="Drula E."/>
            <person name="Min B."/>
            <person name="Chaduli D."/>
            <person name="Navarro D."/>
            <person name="Favel A."/>
            <person name="Norest M."/>
            <person name="Lesage-Meessen L."/>
            <person name="Balint B."/>
            <person name="Merenyi Z."/>
            <person name="de Eugenio L."/>
            <person name="Morin E."/>
            <person name="Martinez A.T."/>
            <person name="Baldrian P."/>
            <person name="Stursova M."/>
            <person name="Martinez M.J."/>
            <person name="Novotny C."/>
            <person name="Magnuson J.K."/>
            <person name="Spatafora J.W."/>
            <person name="Maurice S."/>
            <person name="Pangilinan J."/>
            <person name="Andreopoulos W."/>
            <person name="LaButti K."/>
            <person name="Hundley H."/>
            <person name="Na H."/>
            <person name="Kuo A."/>
            <person name="Barry K."/>
            <person name="Lipzen A."/>
            <person name="Henrissat B."/>
            <person name="Riley R."/>
            <person name="Ahrendt S."/>
            <person name="Nagy L.G."/>
            <person name="Grigoriev I.V."/>
            <person name="Martin F."/>
            <person name="Rosso M.N."/>
        </authorList>
    </citation>
    <scope>NUCLEOTIDE SEQUENCE [LARGE SCALE GENOMIC DNA]</scope>
    <source>
        <strain evidence="2 3">CIRM-BRFM 1785</strain>
    </source>
</reference>
<feature type="region of interest" description="Disordered" evidence="1">
    <location>
        <begin position="32"/>
        <end position="106"/>
    </location>
</feature>